<dbReference type="GO" id="GO:0016757">
    <property type="term" value="F:glycosyltransferase activity"/>
    <property type="evidence" value="ECO:0007669"/>
    <property type="project" value="InterPro"/>
</dbReference>
<dbReference type="AlphaFoldDB" id="A0A0S4FPQ1"/>
<evidence type="ECO:0000313" key="5">
    <source>
        <dbReference type="Proteomes" id="UP000062768"/>
    </source>
</evidence>
<dbReference type="CDD" id="cd03801">
    <property type="entry name" value="GT4_PimA-like"/>
    <property type="match status" value="1"/>
</dbReference>
<dbReference type="Pfam" id="PF13439">
    <property type="entry name" value="Glyco_transf_4"/>
    <property type="match status" value="1"/>
</dbReference>
<evidence type="ECO:0008006" key="6">
    <source>
        <dbReference type="Google" id="ProtNLM"/>
    </source>
</evidence>
<dbReference type="PANTHER" id="PTHR12526">
    <property type="entry name" value="GLYCOSYLTRANSFERASE"/>
    <property type="match status" value="1"/>
</dbReference>
<dbReference type="SUPFAM" id="SSF53756">
    <property type="entry name" value="UDP-Glycosyltransferase/glycogen phosphorylase"/>
    <property type="match status" value="1"/>
</dbReference>
<dbReference type="GeneID" id="26739608"/>
<name>A0A0S4FPQ1_METFO</name>
<evidence type="ECO:0000259" key="3">
    <source>
        <dbReference type="Pfam" id="PF13439"/>
    </source>
</evidence>
<accession>A0A0S4FPQ1</accession>
<proteinExistence type="predicted"/>
<gene>
    <name evidence="4" type="ORF">MB9_1363</name>
</gene>
<evidence type="ECO:0000259" key="2">
    <source>
        <dbReference type="Pfam" id="PF00534"/>
    </source>
</evidence>
<keyword evidence="1" id="KW-0472">Membrane</keyword>
<feature type="transmembrane region" description="Helical" evidence="1">
    <location>
        <begin position="82"/>
        <end position="99"/>
    </location>
</feature>
<keyword evidence="1" id="KW-0812">Transmembrane</keyword>
<organism evidence="4 5">
    <name type="scientific">Methanobacterium formicicum</name>
    <dbReference type="NCBI Taxonomy" id="2162"/>
    <lineage>
        <taxon>Archaea</taxon>
        <taxon>Methanobacteriati</taxon>
        <taxon>Methanobacteriota</taxon>
        <taxon>Methanomada group</taxon>
        <taxon>Methanobacteria</taxon>
        <taxon>Methanobacteriales</taxon>
        <taxon>Methanobacteriaceae</taxon>
        <taxon>Methanobacterium</taxon>
    </lineage>
</organism>
<feature type="domain" description="Glycosyl transferase family 1" evidence="2">
    <location>
        <begin position="187"/>
        <end position="347"/>
    </location>
</feature>
<evidence type="ECO:0000256" key="1">
    <source>
        <dbReference type="SAM" id="Phobius"/>
    </source>
</evidence>
<dbReference type="InterPro" id="IPR028098">
    <property type="entry name" value="Glyco_trans_4-like_N"/>
</dbReference>
<keyword evidence="1" id="KW-1133">Transmembrane helix</keyword>
<dbReference type="Pfam" id="PF00534">
    <property type="entry name" value="Glycos_transf_1"/>
    <property type="match status" value="1"/>
</dbReference>
<dbReference type="PATRIC" id="fig|2162.10.peg.1426"/>
<dbReference type="PANTHER" id="PTHR12526:SF627">
    <property type="entry name" value="D-RHAMNOSYLTRANSFERASE WBPZ"/>
    <property type="match status" value="1"/>
</dbReference>
<feature type="domain" description="Glycosyltransferase subfamily 4-like N-terminal" evidence="3">
    <location>
        <begin position="20"/>
        <end position="174"/>
    </location>
</feature>
<evidence type="ECO:0000313" key="4">
    <source>
        <dbReference type="EMBL" id="CEL25000.1"/>
    </source>
</evidence>
<dbReference type="EMBL" id="LN734822">
    <property type="protein sequence ID" value="CEL25000.1"/>
    <property type="molecule type" value="Genomic_DNA"/>
</dbReference>
<reference evidence="4" key="1">
    <citation type="submission" date="2014-09" db="EMBL/GenBank/DDBJ databases">
        <authorList>
            <person name="Wibberg D."/>
        </authorList>
    </citation>
    <scope>NUCLEOTIDE SEQUENCE [LARGE SCALE GENOMIC DNA]</scope>
    <source>
        <strain evidence="4">Mb9</strain>
    </source>
</reference>
<dbReference type="InterPro" id="IPR001296">
    <property type="entry name" value="Glyco_trans_1"/>
</dbReference>
<sequence>MKILSVTIISSNNDAQWVRISNLFNLLKKKGNDVTLAHYLIKGSSNHRKSKKEDTGDLFILSNPFSILFKHLRIVRKENYDLVYGNTFAGTFFCILGILNKKPLILDMHGISEEYLMNKSPLTTIIVMKIIEKMSLIFSNKILCVSYGMINYLHKNKKIPLKKLFYVPNGVDLDMFMPINDNEILDMKKKLQIEEDKLIFGYLGSTQKWQGIENFISASKKIKDKRFVSIVVGCGSSTVSREKNIFYIPFVKKEDIIKYYSLCDVLVLPRPKHIVTEVAAPTKFAEYVSMGKPVLVTDVGDAAKLVRKYENGIVIKDNEVENLKKGINDFLKLGKDKLNQMGLNSRKLAEKEFDWDNISNSLMEIIES</sequence>
<keyword evidence="5" id="KW-1185">Reference proteome</keyword>
<dbReference type="Gene3D" id="3.40.50.2000">
    <property type="entry name" value="Glycogen Phosphorylase B"/>
    <property type="match status" value="2"/>
</dbReference>
<protein>
    <recommendedName>
        <fullName evidence="6">Group 1 glycosyl transferase</fullName>
    </recommendedName>
</protein>
<dbReference type="Proteomes" id="UP000062768">
    <property type="component" value="Chromosome I"/>
</dbReference>
<dbReference type="RefSeq" id="WP_060537783.1">
    <property type="nucleotide sequence ID" value="NZ_LN734822.1"/>
</dbReference>